<dbReference type="KEGG" id="vg:13995044"/>
<name>K4K660_9CAUD</name>
<dbReference type="OrthoDB" id="16172at10239"/>
<protein>
    <submittedName>
        <fullName evidence="2">Putative pre-tape measure chaperone protein</fullName>
    </submittedName>
</protein>
<dbReference type="RefSeq" id="YP_006988350.1">
    <property type="nucleotide sequence ID" value="NC_019406.1"/>
</dbReference>
<dbReference type="InterPro" id="IPR056919">
    <property type="entry name" value="Phage_TAC_18"/>
</dbReference>
<reference evidence="2 3" key="1">
    <citation type="journal article" date="2012" name="BMC Genomics">
        <title>The Caulobacter crescentus phage phiCbK: genomics of a canonical phage.</title>
        <authorList>
            <person name="Gill J.J."/>
            <person name="Berry J.D."/>
            <person name="Russell W.K."/>
            <person name="Lessor L."/>
            <person name="Escobar Garcia D.A."/>
            <person name="Hernandez D."/>
            <person name="Kane A."/>
            <person name="Keene J."/>
            <person name="Maddox M."/>
            <person name="Martin R."/>
            <person name="Mohan S."/>
            <person name="Thorn A.M."/>
            <person name="Russell D.H."/>
            <person name="Young R."/>
        </authorList>
    </citation>
    <scope>NUCLEOTIDE SEQUENCE [LARGE SCALE GENOMIC DNA]</scope>
</reference>
<organism evidence="2 3">
    <name type="scientific">Caulobacter phage CcrColossus</name>
    <dbReference type="NCBI Taxonomy" id="1211640"/>
    <lineage>
        <taxon>Viruses</taxon>
        <taxon>Duplodnaviria</taxon>
        <taxon>Heunggongvirae</taxon>
        <taxon>Uroviricota</taxon>
        <taxon>Caudoviricetes</taxon>
        <taxon>Jeanschmidtviridae</taxon>
        <taxon>Colossusvirus</taxon>
        <taxon>Colossusvirus colossus</taxon>
    </lineage>
</organism>
<sequence length="268" mass="30008">MSEALDLFELFSSNKESEEAGRWVELGSGTSFKIRAFGAKAVSDLRDNLTKPYAQLLRVGSKIPDDKNEEIGLKVLAGAVIADWKNVKNAAGEIVPYSADEAYAILKALPKLASFIVQYSLEGQNYRDEAKEDGLGKLISALDQALENPPDANWEFKNTARVAKGLPPLPPPPPPIEVYQDLQWAYAGFWRLSNARPIGMAGPLRIPFSEIAGYCQLHGYDIGKRLDFLYYIERLDDKFMEYVKKKQDEEEQKKAQNNGAPRPNPSRR</sequence>
<dbReference type="EMBL" id="JX100810">
    <property type="protein sequence ID" value="AFU87987.1"/>
    <property type="molecule type" value="Genomic_DNA"/>
</dbReference>
<gene>
    <name evidence="2" type="ORF">CcrColossus_gp117</name>
</gene>
<accession>K4K660</accession>
<dbReference type="GeneID" id="13995044"/>
<evidence type="ECO:0000256" key="1">
    <source>
        <dbReference type="SAM" id="MobiDB-lite"/>
    </source>
</evidence>
<evidence type="ECO:0000313" key="2">
    <source>
        <dbReference type="EMBL" id="AFU87987.1"/>
    </source>
</evidence>
<proteinExistence type="predicted"/>
<feature type="region of interest" description="Disordered" evidence="1">
    <location>
        <begin position="245"/>
        <end position="268"/>
    </location>
</feature>
<dbReference type="Proteomes" id="UP000000463">
    <property type="component" value="Segment"/>
</dbReference>
<keyword evidence="3" id="KW-1185">Reference proteome</keyword>
<feature type="compositionally biased region" description="Basic and acidic residues" evidence="1">
    <location>
        <begin position="245"/>
        <end position="254"/>
    </location>
</feature>
<dbReference type="Pfam" id="PF23812">
    <property type="entry name" value="Phage_TAC_18"/>
    <property type="match status" value="1"/>
</dbReference>
<evidence type="ECO:0000313" key="3">
    <source>
        <dbReference type="Proteomes" id="UP000000463"/>
    </source>
</evidence>